<gene>
    <name evidence="4" type="ORF">HC757_14990</name>
</gene>
<keyword evidence="1" id="KW-0304">Gas vesicle</keyword>
<reference evidence="4" key="1">
    <citation type="submission" date="2020-04" db="EMBL/GenBank/DDBJ databases">
        <title>Description of Shewanella salipaludis sp. nov., isolated from a salt marsh.</title>
        <authorList>
            <person name="Park S."/>
            <person name="Yoon J.-H."/>
        </authorList>
    </citation>
    <scope>NUCLEOTIDE SEQUENCE</scope>
    <source>
        <strain evidence="4">SHSM-M6</strain>
    </source>
</reference>
<keyword evidence="5" id="KW-1185">Reference proteome</keyword>
<accession>A0A972G0A7</accession>
<dbReference type="AlphaFoldDB" id="A0A972G0A7"/>
<dbReference type="EMBL" id="JAAXYH010000012">
    <property type="protein sequence ID" value="NMH66463.1"/>
    <property type="molecule type" value="Genomic_DNA"/>
</dbReference>
<dbReference type="Proteomes" id="UP000737113">
    <property type="component" value="Unassembled WGS sequence"/>
</dbReference>
<comment type="subcellular location">
    <subcellularLocation>
        <location evidence="2">Gas vesicle</location>
    </subcellularLocation>
</comment>
<dbReference type="PANTHER" id="PTHR36852">
    <property type="entry name" value="PROTEIN GVPL 2"/>
    <property type="match status" value="1"/>
</dbReference>
<proteinExistence type="inferred from homology"/>
<dbReference type="PANTHER" id="PTHR36852:SF1">
    <property type="entry name" value="PROTEIN GVPL 2"/>
    <property type="match status" value="1"/>
</dbReference>
<comment type="similarity">
    <text evidence="3">Belongs to the gas vesicle GvpF/GvpL family.</text>
</comment>
<dbReference type="GO" id="GO:0031412">
    <property type="term" value="P:gas vesicle organization"/>
    <property type="evidence" value="ECO:0007669"/>
    <property type="project" value="InterPro"/>
</dbReference>
<dbReference type="InterPro" id="IPR009430">
    <property type="entry name" value="GvpL/GvpF"/>
</dbReference>
<evidence type="ECO:0000256" key="2">
    <source>
        <dbReference type="ARBA" id="ARBA00035108"/>
    </source>
</evidence>
<comment type="caution">
    <text evidence="4">The sequence shown here is derived from an EMBL/GenBank/DDBJ whole genome shotgun (WGS) entry which is preliminary data.</text>
</comment>
<protein>
    <submittedName>
        <fullName evidence="4">GvpL/GvpF family gas vesicle protein</fullName>
    </submittedName>
</protein>
<organism evidence="4 5">
    <name type="scientific">Shewanella salipaludis</name>
    <dbReference type="NCBI Taxonomy" id="2723052"/>
    <lineage>
        <taxon>Bacteria</taxon>
        <taxon>Pseudomonadati</taxon>
        <taxon>Pseudomonadota</taxon>
        <taxon>Gammaproteobacteria</taxon>
        <taxon>Alteromonadales</taxon>
        <taxon>Shewanellaceae</taxon>
        <taxon>Shewanella</taxon>
    </lineage>
</organism>
<dbReference type="RefSeq" id="WP_169565188.1">
    <property type="nucleotide sequence ID" value="NZ_JAAXYH010000012.1"/>
</dbReference>
<dbReference type="Pfam" id="PF06386">
    <property type="entry name" value="GvpL_GvpF"/>
    <property type="match status" value="1"/>
</dbReference>
<sequence length="240" mass="26943">MSYLLYCVLHSGCGTAMSPLPTVVAQQPILWVTSQGLSAAVAACAAGDMEPDVDTLLRYGAIVEALHRQYDLLPMRYGARFATLAAVKRLLQSHHLDYLDQLARVEACAEMTLRILLPPQPQDTPSRPVATGADYLQWRRDHYATGGRQRRELEQIRRMLDAGLQGHYSDSRSESGTLGDRQVFSLHYLVRRQRLDAFSRAIEGIIAAVPYRLLLSGPWPAYHFVHQVDGDMDRLLEDIL</sequence>
<dbReference type="GO" id="GO:0031411">
    <property type="term" value="C:gas vesicle"/>
    <property type="evidence" value="ECO:0007669"/>
    <property type="project" value="UniProtKB-SubCell"/>
</dbReference>
<evidence type="ECO:0000256" key="1">
    <source>
        <dbReference type="ARBA" id="ARBA00022987"/>
    </source>
</evidence>
<evidence type="ECO:0000313" key="5">
    <source>
        <dbReference type="Proteomes" id="UP000737113"/>
    </source>
</evidence>
<evidence type="ECO:0000313" key="4">
    <source>
        <dbReference type="EMBL" id="NMH66463.1"/>
    </source>
</evidence>
<evidence type="ECO:0000256" key="3">
    <source>
        <dbReference type="ARBA" id="ARBA00035643"/>
    </source>
</evidence>
<name>A0A972G0A7_9GAMM</name>